<comment type="similarity">
    <text evidence="2 6">Belongs to the acyl-CoA dehydrogenase family.</text>
</comment>
<feature type="domain" description="Acyl-CoA dehydrogenase/oxidase N-terminal" evidence="10">
    <location>
        <begin position="6"/>
        <end position="100"/>
    </location>
</feature>
<dbReference type="InterPro" id="IPR013786">
    <property type="entry name" value="AcylCoA_DH/ox_N"/>
</dbReference>
<dbReference type="InterPro" id="IPR009100">
    <property type="entry name" value="AcylCoA_DH/oxidase_NM_dom_sf"/>
</dbReference>
<feature type="domain" description="Acyl-CoA dehydrogenase/oxidase C-terminal" evidence="8">
    <location>
        <begin position="595"/>
        <end position="671"/>
    </location>
</feature>
<evidence type="ECO:0000256" key="6">
    <source>
        <dbReference type="RuleBase" id="RU362125"/>
    </source>
</evidence>
<keyword evidence="12" id="KW-1185">Reference proteome</keyword>
<dbReference type="SUPFAM" id="SSF56645">
    <property type="entry name" value="Acyl-CoA dehydrogenase NM domain-like"/>
    <property type="match status" value="2"/>
</dbReference>
<dbReference type="InterPro" id="IPR006091">
    <property type="entry name" value="Acyl-CoA_Oxase/DH_mid-dom"/>
</dbReference>
<feature type="region of interest" description="Disordered" evidence="7">
    <location>
        <begin position="676"/>
        <end position="695"/>
    </location>
</feature>
<evidence type="ECO:0000256" key="2">
    <source>
        <dbReference type="ARBA" id="ARBA00009347"/>
    </source>
</evidence>
<evidence type="ECO:0000259" key="8">
    <source>
        <dbReference type="Pfam" id="PF00441"/>
    </source>
</evidence>
<comment type="cofactor">
    <cofactor evidence="1 6">
        <name>FAD</name>
        <dbReference type="ChEBI" id="CHEBI:57692"/>
    </cofactor>
</comment>
<dbReference type="InterPro" id="IPR036250">
    <property type="entry name" value="AcylCo_DH-like_C"/>
</dbReference>
<evidence type="ECO:0000256" key="1">
    <source>
        <dbReference type="ARBA" id="ARBA00001974"/>
    </source>
</evidence>
<feature type="domain" description="Acyl-CoA dehydrogenase/oxidase C-terminal" evidence="8">
    <location>
        <begin position="189"/>
        <end position="303"/>
    </location>
</feature>
<dbReference type="Gene3D" id="2.40.110.10">
    <property type="entry name" value="Butyryl-CoA Dehydrogenase, subunit A, domain 2"/>
    <property type="match status" value="1"/>
</dbReference>
<evidence type="ECO:0000259" key="9">
    <source>
        <dbReference type="Pfam" id="PF02770"/>
    </source>
</evidence>
<accession>A0A255GL58</accession>
<name>A0A255GL58_9ACTN</name>
<dbReference type="FunFam" id="2.40.110.10:FF:000011">
    <property type="entry name" value="Acyl-CoA dehydrogenase FadE34"/>
    <property type="match status" value="1"/>
</dbReference>
<dbReference type="GO" id="GO:0050660">
    <property type="term" value="F:flavin adenine dinucleotide binding"/>
    <property type="evidence" value="ECO:0007669"/>
    <property type="project" value="InterPro"/>
</dbReference>
<dbReference type="InterPro" id="IPR009075">
    <property type="entry name" value="AcylCo_DH/oxidase_C"/>
</dbReference>
<reference evidence="11 12" key="1">
    <citation type="submission" date="2017-07" db="EMBL/GenBank/DDBJ databases">
        <title>Draft whole genome sequences of clinical Proprionibacteriaceae strains.</title>
        <authorList>
            <person name="Bernier A.-M."/>
            <person name="Bernard K."/>
            <person name="Domingo M.-C."/>
        </authorList>
    </citation>
    <scope>NUCLEOTIDE SEQUENCE [LARGE SCALE GENOMIC DNA]</scope>
    <source>
        <strain evidence="11 12">NML 130396</strain>
    </source>
</reference>
<dbReference type="Gene3D" id="1.10.540.10">
    <property type="entry name" value="Acyl-CoA dehydrogenase/oxidase, N-terminal domain"/>
    <property type="match status" value="2"/>
</dbReference>
<comment type="caution">
    <text evidence="11">The sequence shown here is derived from an EMBL/GenBank/DDBJ whole genome shotgun (WGS) entry which is preliminary data.</text>
</comment>
<gene>
    <name evidence="11" type="ORF">CGZ93_17435</name>
</gene>
<evidence type="ECO:0000259" key="10">
    <source>
        <dbReference type="Pfam" id="PF02771"/>
    </source>
</evidence>
<dbReference type="GO" id="GO:0005886">
    <property type="term" value="C:plasma membrane"/>
    <property type="evidence" value="ECO:0007669"/>
    <property type="project" value="TreeGrafter"/>
</dbReference>
<dbReference type="InterPro" id="IPR052161">
    <property type="entry name" value="Mycobact_Acyl-CoA_DH"/>
</dbReference>
<dbReference type="InterPro" id="IPR046373">
    <property type="entry name" value="Acyl-CoA_Oxase/DH_mid-dom_sf"/>
</dbReference>
<evidence type="ECO:0000256" key="5">
    <source>
        <dbReference type="ARBA" id="ARBA00023002"/>
    </source>
</evidence>
<dbReference type="PANTHER" id="PTHR43292">
    <property type="entry name" value="ACYL-COA DEHYDROGENASE"/>
    <property type="match status" value="1"/>
</dbReference>
<feature type="domain" description="Acyl-CoA oxidase/dehydrogenase middle" evidence="9">
    <location>
        <begin position="431"/>
        <end position="514"/>
    </location>
</feature>
<evidence type="ECO:0000256" key="3">
    <source>
        <dbReference type="ARBA" id="ARBA00022630"/>
    </source>
</evidence>
<dbReference type="RefSeq" id="WP_094365436.1">
    <property type="nucleotide sequence ID" value="NZ_NMVQ01000047.1"/>
</dbReference>
<dbReference type="GO" id="GO:0016627">
    <property type="term" value="F:oxidoreductase activity, acting on the CH-CH group of donors"/>
    <property type="evidence" value="ECO:0007669"/>
    <property type="project" value="InterPro"/>
</dbReference>
<evidence type="ECO:0000256" key="7">
    <source>
        <dbReference type="SAM" id="MobiDB-lite"/>
    </source>
</evidence>
<evidence type="ECO:0000256" key="4">
    <source>
        <dbReference type="ARBA" id="ARBA00022827"/>
    </source>
</evidence>
<organism evidence="11 12">
    <name type="scientific">Enemella dayhoffiae</name>
    <dbReference type="NCBI Taxonomy" id="2016507"/>
    <lineage>
        <taxon>Bacteria</taxon>
        <taxon>Bacillati</taxon>
        <taxon>Actinomycetota</taxon>
        <taxon>Actinomycetes</taxon>
        <taxon>Propionibacteriales</taxon>
        <taxon>Propionibacteriaceae</taxon>
        <taxon>Enemella</taxon>
    </lineage>
</organism>
<dbReference type="PANTHER" id="PTHR43292:SF4">
    <property type="entry name" value="ACYL-COA DEHYDROGENASE FADE34"/>
    <property type="match status" value="1"/>
</dbReference>
<feature type="compositionally biased region" description="Polar residues" evidence="7">
    <location>
        <begin position="684"/>
        <end position="695"/>
    </location>
</feature>
<keyword evidence="5 6" id="KW-0560">Oxidoreductase</keyword>
<dbReference type="InterPro" id="IPR037069">
    <property type="entry name" value="AcylCoA_DH/ox_N_sf"/>
</dbReference>
<sequence>MTLARTADQRELVALVVEWARDRDLVAEQVAAIQSPGTGTDRWRELAGLGVFGVGVPEPQGGTGGGLVDVAAVVAALGEQLAPTAWLAHLWCIAALLDAGRVEELAGLAEGTVRGAVVSAGGCAPGVAGADLLLVLDGAQTGLCPGPGAAVSALELAGHWGEAPGTDAAQRVALDPERVRQLGITLALADLAGVCRWATDTASAHARTREQFGAPIGTFQGVSHLVAGMYLTTEEVTSAAYEALDGLAAGADQARLAVAAAAAVGLPAAVRVTKDLIQALGGIGYTFEHPAHLALRRTKAWQLLLDPGERLVRQLADSSRAGERRVPPTVVGHLPDELAAAVTRVAEVAPSEQRESLVREGLLRPEWPAPWGRSADPVTAATVAARLAERGVELPDLVIAGWTLGVVAEHGTPELQRRLIPPGLRGEETWCQLFSEPGAGSDLASVRTRAERTEDGWLVSGQKVWTSLAREARWGLALVRTDPTAARHRGLSVLVIDMQGPGVEVRPLREATGEALFNEVFLDGAPVPDERVVGSPGDGWRVATATLAGERIAMGSRPALSQRLEELLADPGEVSVARLGGLVAASLVKAAGERRLAGALMSDAPVAGLATVQKLIGVRLDQELREACLDARGVRGCTAEAEIRGFLSSRALSIAGGTTQVLLNVLAERVLGLPRPGRTPSVGKATNRSQNQAST</sequence>
<evidence type="ECO:0000313" key="12">
    <source>
        <dbReference type="Proteomes" id="UP000216311"/>
    </source>
</evidence>
<dbReference type="Pfam" id="PF02771">
    <property type="entry name" value="Acyl-CoA_dh_N"/>
    <property type="match status" value="1"/>
</dbReference>
<evidence type="ECO:0000313" key="11">
    <source>
        <dbReference type="EMBL" id="OYO16549.1"/>
    </source>
</evidence>
<dbReference type="Gene3D" id="1.20.140.10">
    <property type="entry name" value="Butyryl-CoA Dehydrogenase, subunit A, domain 3"/>
    <property type="match status" value="2"/>
</dbReference>
<keyword evidence="3 6" id="KW-0285">Flavoprotein</keyword>
<proteinExistence type="inferred from homology"/>
<dbReference type="SUPFAM" id="SSF47203">
    <property type="entry name" value="Acyl-CoA dehydrogenase C-terminal domain-like"/>
    <property type="match status" value="2"/>
</dbReference>
<dbReference type="Pfam" id="PF00441">
    <property type="entry name" value="Acyl-CoA_dh_1"/>
    <property type="match status" value="2"/>
</dbReference>
<dbReference type="Proteomes" id="UP000216311">
    <property type="component" value="Unassembled WGS sequence"/>
</dbReference>
<protein>
    <submittedName>
        <fullName evidence="11">Acyl-CoA dehydrogenase</fullName>
    </submittedName>
</protein>
<keyword evidence="4 6" id="KW-0274">FAD</keyword>
<dbReference type="OrthoDB" id="4577375at2"/>
<dbReference type="EMBL" id="NMVQ01000047">
    <property type="protein sequence ID" value="OYO16549.1"/>
    <property type="molecule type" value="Genomic_DNA"/>
</dbReference>
<dbReference type="Pfam" id="PF02770">
    <property type="entry name" value="Acyl-CoA_dh_M"/>
    <property type="match status" value="1"/>
</dbReference>
<dbReference type="AlphaFoldDB" id="A0A255GL58"/>